<dbReference type="AlphaFoldDB" id="A0A2V1DRM7"/>
<keyword evidence="2" id="KW-1185">Reference proteome</keyword>
<evidence type="ECO:0000313" key="2">
    <source>
        <dbReference type="Proteomes" id="UP000244855"/>
    </source>
</evidence>
<dbReference type="EMBL" id="KZ805368">
    <property type="protein sequence ID" value="PVI00741.1"/>
    <property type="molecule type" value="Genomic_DNA"/>
</dbReference>
<protein>
    <submittedName>
        <fullName evidence="1">Uncharacterized protein</fullName>
    </submittedName>
</protein>
<accession>A0A2V1DRM7</accession>
<name>A0A2V1DRM7_9PLEO</name>
<evidence type="ECO:0000313" key="1">
    <source>
        <dbReference type="EMBL" id="PVI00741.1"/>
    </source>
</evidence>
<gene>
    <name evidence="1" type="ORF">DM02DRAFT_671748</name>
</gene>
<proteinExistence type="predicted"/>
<reference evidence="1 2" key="1">
    <citation type="journal article" date="2018" name="Sci. Rep.">
        <title>Comparative genomics provides insights into the lifestyle and reveals functional heterogeneity of dark septate endophytic fungi.</title>
        <authorList>
            <person name="Knapp D.G."/>
            <person name="Nemeth J.B."/>
            <person name="Barry K."/>
            <person name="Hainaut M."/>
            <person name="Henrissat B."/>
            <person name="Johnson J."/>
            <person name="Kuo A."/>
            <person name="Lim J.H.P."/>
            <person name="Lipzen A."/>
            <person name="Nolan M."/>
            <person name="Ohm R.A."/>
            <person name="Tamas L."/>
            <person name="Grigoriev I.V."/>
            <person name="Spatafora J.W."/>
            <person name="Nagy L.G."/>
            <person name="Kovacs G.M."/>
        </authorList>
    </citation>
    <scope>NUCLEOTIDE SEQUENCE [LARGE SCALE GENOMIC DNA]</scope>
    <source>
        <strain evidence="1 2">DSE2036</strain>
    </source>
</reference>
<dbReference type="Proteomes" id="UP000244855">
    <property type="component" value="Unassembled WGS sequence"/>
</dbReference>
<organism evidence="1 2">
    <name type="scientific">Periconia macrospinosa</name>
    <dbReference type="NCBI Taxonomy" id="97972"/>
    <lineage>
        <taxon>Eukaryota</taxon>
        <taxon>Fungi</taxon>
        <taxon>Dikarya</taxon>
        <taxon>Ascomycota</taxon>
        <taxon>Pezizomycotina</taxon>
        <taxon>Dothideomycetes</taxon>
        <taxon>Pleosporomycetidae</taxon>
        <taxon>Pleosporales</taxon>
        <taxon>Massarineae</taxon>
        <taxon>Periconiaceae</taxon>
        <taxon>Periconia</taxon>
    </lineage>
</organism>
<sequence length="236" mass="27159">MEEGTMAFENFVDRALDMETQQLPCRAILVFSNIPQVLSPGSVCDFCSNEIDFSVDRTELRIFKFPNYKHLMCKKCLYEEDLWALLSSERAPCECLLCHSSTLPDVVNQSRKEVIVEDIIDYILMTELGEPINGKIYMKPPSVPFGVYRSFRRRVAGYGFSDWLSATDDPGYSALVNEVDVGNDIVEEKRAVFTLLIHEPAIDIEAPYEMMVGFSLEILNRYLYHYLGMHAWIRVR</sequence>